<dbReference type="InterPro" id="IPR036590">
    <property type="entry name" value="SRAP-like"/>
</dbReference>
<dbReference type="Gene3D" id="3.90.1680.10">
    <property type="entry name" value="SOS response associated peptidase-like"/>
    <property type="match status" value="1"/>
</dbReference>
<dbReference type="RefSeq" id="WP_207278948.1">
    <property type="nucleotide sequence ID" value="NZ_JAFLEQ010000014.1"/>
</dbReference>
<evidence type="ECO:0000256" key="1">
    <source>
        <dbReference type="ARBA" id="ARBA00008136"/>
    </source>
</evidence>
<dbReference type="GO" id="GO:0003697">
    <property type="term" value="F:single-stranded DNA binding"/>
    <property type="evidence" value="ECO:0007669"/>
    <property type="project" value="InterPro"/>
</dbReference>
<evidence type="ECO:0000256" key="7">
    <source>
        <dbReference type="ARBA" id="ARBA00023239"/>
    </source>
</evidence>
<comment type="similarity">
    <text evidence="1 8">Belongs to the SOS response-associated peptidase family.</text>
</comment>
<sequence>MCGRYVLFSGGDHLLASAAAWPGIGTVVAPEGLPGPRFNIAPTTPVPIVRAAGQGDNPSAAAAARGALSVVGSSPAGLELLVVPARWGLLPHWKKDLDGPVLFNARTETMAAKPSFRAAVKYRRCLVPMNGYYEWRSKQPYFVSPAGDSGCGAEAGDSTAPVLWAAGLWDTGLDLVSAAIVTTAAREPIDWLHDRMPVFLEGDNAVRWLTRDADEAVAVAATTQETIVNSLVTRRVGRQVGDSRTTGGHLISPAGELF</sequence>
<evidence type="ECO:0000256" key="5">
    <source>
        <dbReference type="ARBA" id="ARBA00023124"/>
    </source>
</evidence>
<organism evidence="9 10">
    <name type="scientific">Corynebacterium mendelii</name>
    <dbReference type="NCBI Taxonomy" id="2765362"/>
    <lineage>
        <taxon>Bacteria</taxon>
        <taxon>Bacillati</taxon>
        <taxon>Actinomycetota</taxon>
        <taxon>Actinomycetes</taxon>
        <taxon>Mycobacteriales</taxon>
        <taxon>Corynebacteriaceae</taxon>
        <taxon>Corynebacterium</taxon>
    </lineage>
</organism>
<name>A0A939E114_9CORY</name>
<evidence type="ECO:0000256" key="2">
    <source>
        <dbReference type="ARBA" id="ARBA00022670"/>
    </source>
</evidence>
<dbReference type="PANTHER" id="PTHR13604">
    <property type="entry name" value="DC12-RELATED"/>
    <property type="match status" value="1"/>
</dbReference>
<keyword evidence="2 8" id="KW-0645">Protease</keyword>
<keyword evidence="10" id="KW-1185">Reference proteome</keyword>
<keyword evidence="7" id="KW-0456">Lyase</keyword>
<comment type="caution">
    <text evidence="9">The sequence shown here is derived from an EMBL/GenBank/DDBJ whole genome shotgun (WGS) entry which is preliminary data.</text>
</comment>
<keyword evidence="6" id="KW-0238">DNA-binding</keyword>
<evidence type="ECO:0000256" key="8">
    <source>
        <dbReference type="RuleBase" id="RU364100"/>
    </source>
</evidence>
<proteinExistence type="inferred from homology"/>
<dbReference type="SUPFAM" id="SSF143081">
    <property type="entry name" value="BB1717-like"/>
    <property type="match status" value="1"/>
</dbReference>
<gene>
    <name evidence="9" type="ORF">JZY06_07520</name>
</gene>
<keyword evidence="5" id="KW-0190">Covalent protein-DNA linkage</keyword>
<protein>
    <recommendedName>
        <fullName evidence="8">Abasic site processing protein</fullName>
        <ecNumber evidence="8">3.4.-.-</ecNumber>
    </recommendedName>
</protein>
<reference evidence="9" key="1">
    <citation type="submission" date="2021-03" db="EMBL/GenBank/DDBJ databases">
        <authorList>
            <person name="Sun Q."/>
        </authorList>
    </citation>
    <scope>NUCLEOTIDE SEQUENCE</scope>
    <source>
        <strain evidence="9">CCM 8862</strain>
    </source>
</reference>
<keyword evidence="4 8" id="KW-0378">Hydrolase</keyword>
<dbReference type="Proteomes" id="UP000664332">
    <property type="component" value="Unassembled WGS sequence"/>
</dbReference>
<evidence type="ECO:0000256" key="3">
    <source>
        <dbReference type="ARBA" id="ARBA00022763"/>
    </source>
</evidence>
<dbReference type="GO" id="GO:0016829">
    <property type="term" value="F:lyase activity"/>
    <property type="evidence" value="ECO:0007669"/>
    <property type="project" value="UniProtKB-KW"/>
</dbReference>
<dbReference type="Pfam" id="PF02586">
    <property type="entry name" value="SRAP"/>
    <property type="match status" value="1"/>
</dbReference>
<evidence type="ECO:0000256" key="4">
    <source>
        <dbReference type="ARBA" id="ARBA00022801"/>
    </source>
</evidence>
<dbReference type="GO" id="GO:0006508">
    <property type="term" value="P:proteolysis"/>
    <property type="evidence" value="ECO:0007669"/>
    <property type="project" value="UniProtKB-KW"/>
</dbReference>
<evidence type="ECO:0000256" key="6">
    <source>
        <dbReference type="ARBA" id="ARBA00023125"/>
    </source>
</evidence>
<evidence type="ECO:0000313" key="9">
    <source>
        <dbReference type="EMBL" id="MBN9644459.1"/>
    </source>
</evidence>
<dbReference type="EC" id="3.4.-.-" evidence="8"/>
<accession>A0A939E114</accession>
<keyword evidence="3" id="KW-0227">DNA damage</keyword>
<dbReference type="PANTHER" id="PTHR13604:SF0">
    <property type="entry name" value="ABASIC SITE PROCESSING PROTEIN HMCES"/>
    <property type="match status" value="1"/>
</dbReference>
<dbReference type="EMBL" id="JAFLEQ010000014">
    <property type="protein sequence ID" value="MBN9644459.1"/>
    <property type="molecule type" value="Genomic_DNA"/>
</dbReference>
<evidence type="ECO:0000313" key="10">
    <source>
        <dbReference type="Proteomes" id="UP000664332"/>
    </source>
</evidence>
<dbReference type="AlphaFoldDB" id="A0A939E114"/>
<dbReference type="InterPro" id="IPR003738">
    <property type="entry name" value="SRAP"/>
</dbReference>
<dbReference type="GO" id="GO:0008233">
    <property type="term" value="F:peptidase activity"/>
    <property type="evidence" value="ECO:0007669"/>
    <property type="project" value="UniProtKB-KW"/>
</dbReference>
<dbReference type="GO" id="GO:0106300">
    <property type="term" value="P:protein-DNA covalent cross-linking repair"/>
    <property type="evidence" value="ECO:0007669"/>
    <property type="project" value="InterPro"/>
</dbReference>